<evidence type="ECO:0000313" key="2">
    <source>
        <dbReference type="Proteomes" id="UP001302429"/>
    </source>
</evidence>
<dbReference type="KEGG" id="acoa:RB602_09200"/>
<name>A0AA97F6J9_9SPHN</name>
<evidence type="ECO:0000313" key="1">
    <source>
        <dbReference type="EMBL" id="WOE74037.1"/>
    </source>
</evidence>
<reference evidence="1 2" key="1">
    <citation type="submission" date="2023-10" db="EMBL/GenBank/DDBJ databases">
        <title>Complete genome sequence of a Sphingomonadaceae bacterium.</title>
        <authorList>
            <person name="Yan C."/>
        </authorList>
    </citation>
    <scope>NUCLEOTIDE SEQUENCE [LARGE SCALE GENOMIC DNA]</scope>
    <source>
        <strain evidence="1 2">SCSIO 66989</strain>
    </source>
</reference>
<proteinExistence type="predicted"/>
<dbReference type="EMBL" id="CP136594">
    <property type="protein sequence ID" value="WOE74037.1"/>
    <property type="molecule type" value="Genomic_DNA"/>
</dbReference>
<dbReference type="RefSeq" id="WP_317080269.1">
    <property type="nucleotide sequence ID" value="NZ_CP136594.1"/>
</dbReference>
<accession>A0AA97F6J9</accession>
<organism evidence="1 2">
    <name type="scientific">Alterisphingorhabdus coralli</name>
    <dbReference type="NCBI Taxonomy" id="3071408"/>
    <lineage>
        <taxon>Bacteria</taxon>
        <taxon>Pseudomonadati</taxon>
        <taxon>Pseudomonadota</taxon>
        <taxon>Alphaproteobacteria</taxon>
        <taxon>Sphingomonadales</taxon>
        <taxon>Sphingomonadaceae</taxon>
        <taxon>Alterisphingorhabdus (ex Yan et al. 2024)</taxon>
    </lineage>
</organism>
<dbReference type="AlphaFoldDB" id="A0AA97F6J9"/>
<sequence length="135" mass="15259">MPLLLGLGQQESIAFGMLELLIEHGLRKYCAARLEHGILQPYGTHSVLSKIANWLDPESADYRYDFISFDELDTDEVKFIHQLMCDFWEEGTSIDGQVYDHPLNDIQNQQLSAAIPAIRNYLDARLSGADAEKSS</sequence>
<gene>
    <name evidence="1" type="ORF">RB602_09200</name>
</gene>
<protein>
    <submittedName>
        <fullName evidence="1">Uncharacterized protein</fullName>
    </submittedName>
</protein>
<dbReference type="Proteomes" id="UP001302429">
    <property type="component" value="Chromosome"/>
</dbReference>
<keyword evidence="2" id="KW-1185">Reference proteome</keyword>